<reference evidence="6 7" key="1">
    <citation type="journal article" date="2024" name="BMC Biol.">
        <title>Comparative genomics of Ascetosporea gives new insight into the evolutionary basis for animal parasitism in Rhizaria.</title>
        <authorList>
            <person name="Hiltunen Thoren M."/>
            <person name="Onut-Brannstrom I."/>
            <person name="Alfjorden A."/>
            <person name="Peckova H."/>
            <person name="Swords F."/>
            <person name="Hooper C."/>
            <person name="Holzer A.S."/>
            <person name="Bass D."/>
            <person name="Burki F."/>
        </authorList>
    </citation>
    <scope>NUCLEOTIDE SEQUENCE [LARGE SCALE GENOMIC DNA]</scope>
    <source>
        <strain evidence="6">20-A016</strain>
    </source>
</reference>
<dbReference type="EC" id="3.5.1.2" evidence="3"/>
<comment type="catalytic activity">
    <reaction evidence="5">
        <text>L-glutamine + H2O = L-glutamate + NH4(+)</text>
        <dbReference type="Rhea" id="RHEA:15889"/>
        <dbReference type="ChEBI" id="CHEBI:15377"/>
        <dbReference type="ChEBI" id="CHEBI:28938"/>
        <dbReference type="ChEBI" id="CHEBI:29985"/>
        <dbReference type="ChEBI" id="CHEBI:58359"/>
        <dbReference type="EC" id="3.5.1.2"/>
    </reaction>
</comment>
<dbReference type="Pfam" id="PF04960">
    <property type="entry name" value="Glutaminase"/>
    <property type="match status" value="1"/>
</dbReference>
<dbReference type="PANTHER" id="PTHR12544">
    <property type="entry name" value="GLUTAMINASE"/>
    <property type="match status" value="1"/>
</dbReference>
<dbReference type="InterPro" id="IPR012338">
    <property type="entry name" value="Beta-lactam/transpept-like"/>
</dbReference>
<keyword evidence="7" id="KW-1185">Reference proteome</keyword>
<dbReference type="Proteomes" id="UP001439008">
    <property type="component" value="Unassembled WGS sequence"/>
</dbReference>
<dbReference type="InterPro" id="IPR015868">
    <property type="entry name" value="Glutaminase"/>
</dbReference>
<comment type="caution">
    <text evidence="6">The sequence shown here is derived from an EMBL/GenBank/DDBJ whole genome shotgun (WGS) entry which is preliminary data.</text>
</comment>
<evidence type="ECO:0000256" key="4">
    <source>
        <dbReference type="ARBA" id="ARBA00022801"/>
    </source>
</evidence>
<evidence type="ECO:0000313" key="6">
    <source>
        <dbReference type="EMBL" id="MES1923246.1"/>
    </source>
</evidence>
<evidence type="ECO:0000313" key="7">
    <source>
        <dbReference type="Proteomes" id="UP001439008"/>
    </source>
</evidence>
<dbReference type="Gene3D" id="3.40.710.10">
    <property type="entry name" value="DD-peptidase/beta-lactamase superfamily"/>
    <property type="match status" value="1"/>
</dbReference>
<evidence type="ECO:0000256" key="3">
    <source>
        <dbReference type="ARBA" id="ARBA00012918"/>
    </source>
</evidence>
<name>A0ABV2AUX6_9EUKA</name>
<dbReference type="EMBL" id="JBDODL010005280">
    <property type="protein sequence ID" value="MES1923246.1"/>
    <property type="molecule type" value="Genomic_DNA"/>
</dbReference>
<protein>
    <recommendedName>
        <fullName evidence="3">glutaminase</fullName>
        <ecNumber evidence="3">3.5.1.2</ecNumber>
    </recommendedName>
</protein>
<gene>
    <name evidence="6" type="ORF">MHBO_004791</name>
</gene>
<evidence type="ECO:0000256" key="1">
    <source>
        <dbReference type="ARBA" id="ARBA00011076"/>
    </source>
</evidence>
<dbReference type="PANTHER" id="PTHR12544:SF29">
    <property type="entry name" value="GLUTAMINASE"/>
    <property type="match status" value="1"/>
</dbReference>
<evidence type="ECO:0000256" key="2">
    <source>
        <dbReference type="ARBA" id="ARBA00011881"/>
    </source>
</evidence>
<proteinExistence type="inferred from homology"/>
<organism evidence="6 7">
    <name type="scientific">Bonamia ostreae</name>
    <dbReference type="NCBI Taxonomy" id="126728"/>
    <lineage>
        <taxon>Eukaryota</taxon>
        <taxon>Sar</taxon>
        <taxon>Rhizaria</taxon>
        <taxon>Endomyxa</taxon>
        <taxon>Ascetosporea</taxon>
        <taxon>Haplosporida</taxon>
        <taxon>Bonamia</taxon>
    </lineage>
</organism>
<keyword evidence="4" id="KW-0378">Hydrolase</keyword>
<accession>A0ABV2AUX6</accession>
<sequence length="103" mass="11516">MSDRRACMAYMMRECKSFPKDTSISKSLELYSQLLSIQFNTKQMAVLAATLANGGVCPLNKKAVFKMSDVRDCLSLMLSCFLIGVVATKVVQSKTFVFVLLFR</sequence>
<comment type="similarity">
    <text evidence="1">Belongs to the glutaminase family.</text>
</comment>
<evidence type="ECO:0000256" key="5">
    <source>
        <dbReference type="ARBA" id="ARBA00049534"/>
    </source>
</evidence>
<dbReference type="SUPFAM" id="SSF56601">
    <property type="entry name" value="beta-lactamase/transpeptidase-like"/>
    <property type="match status" value="1"/>
</dbReference>
<comment type="subunit">
    <text evidence="2">Homotetramer.</text>
</comment>